<proteinExistence type="predicted"/>
<dbReference type="Proteomes" id="UP001454036">
    <property type="component" value="Unassembled WGS sequence"/>
</dbReference>
<name>A0AAV3QWE1_LITER</name>
<keyword evidence="2" id="KW-1185">Reference proteome</keyword>
<comment type="caution">
    <text evidence="1">The sequence shown here is derived from an EMBL/GenBank/DDBJ whole genome shotgun (WGS) entry which is preliminary data.</text>
</comment>
<reference evidence="1 2" key="1">
    <citation type="submission" date="2024-01" db="EMBL/GenBank/DDBJ databases">
        <title>The complete chloroplast genome sequence of Lithospermum erythrorhizon: insights into the phylogenetic relationship among Boraginaceae species and the maternal lineages of purple gromwells.</title>
        <authorList>
            <person name="Okada T."/>
            <person name="Watanabe K."/>
        </authorList>
    </citation>
    <scope>NUCLEOTIDE SEQUENCE [LARGE SCALE GENOMIC DNA]</scope>
</reference>
<evidence type="ECO:0000313" key="1">
    <source>
        <dbReference type="EMBL" id="GAA0167353.1"/>
    </source>
</evidence>
<accession>A0AAV3QWE1</accession>
<dbReference type="EMBL" id="BAABME010023120">
    <property type="protein sequence ID" value="GAA0167353.1"/>
    <property type="molecule type" value="Genomic_DNA"/>
</dbReference>
<evidence type="ECO:0000313" key="2">
    <source>
        <dbReference type="Proteomes" id="UP001454036"/>
    </source>
</evidence>
<gene>
    <name evidence="1" type="ORF">LIER_40361</name>
</gene>
<sequence>MGLVNHSIGVLTEIIDRVARFNEFEMEEKRGFYILDGTNALVFCCNYDMLKAKPANWRDYDHLSYSQT</sequence>
<organism evidence="1 2">
    <name type="scientific">Lithospermum erythrorhizon</name>
    <name type="common">Purple gromwell</name>
    <name type="synonym">Lithospermum officinale var. erythrorhizon</name>
    <dbReference type="NCBI Taxonomy" id="34254"/>
    <lineage>
        <taxon>Eukaryota</taxon>
        <taxon>Viridiplantae</taxon>
        <taxon>Streptophyta</taxon>
        <taxon>Embryophyta</taxon>
        <taxon>Tracheophyta</taxon>
        <taxon>Spermatophyta</taxon>
        <taxon>Magnoliopsida</taxon>
        <taxon>eudicotyledons</taxon>
        <taxon>Gunneridae</taxon>
        <taxon>Pentapetalae</taxon>
        <taxon>asterids</taxon>
        <taxon>lamiids</taxon>
        <taxon>Boraginales</taxon>
        <taxon>Boraginaceae</taxon>
        <taxon>Boraginoideae</taxon>
        <taxon>Lithospermeae</taxon>
        <taxon>Lithospermum</taxon>
    </lineage>
</organism>
<dbReference type="AlphaFoldDB" id="A0AAV3QWE1"/>
<protein>
    <submittedName>
        <fullName evidence="1">Uncharacterized protein</fullName>
    </submittedName>
</protein>